<reference evidence="3" key="1">
    <citation type="journal article" date="2019" name="Int. J. Syst. Evol. Microbiol.">
        <title>The Global Catalogue of Microorganisms (GCM) 10K type strain sequencing project: providing services to taxonomists for standard genome sequencing and annotation.</title>
        <authorList>
            <consortium name="The Broad Institute Genomics Platform"/>
            <consortium name="The Broad Institute Genome Sequencing Center for Infectious Disease"/>
            <person name="Wu L."/>
            <person name="Ma J."/>
        </authorList>
    </citation>
    <scope>NUCLEOTIDE SEQUENCE [LARGE SCALE GENOMIC DNA]</scope>
    <source>
        <strain evidence="3">KCTC 42964</strain>
    </source>
</reference>
<comment type="caution">
    <text evidence="2">The sequence shown here is derived from an EMBL/GenBank/DDBJ whole genome shotgun (WGS) entry which is preliminary data.</text>
</comment>
<keyword evidence="2" id="KW-0378">Hydrolase</keyword>
<evidence type="ECO:0000313" key="2">
    <source>
        <dbReference type="EMBL" id="MFC3229833.1"/>
    </source>
</evidence>
<dbReference type="InterPro" id="IPR000383">
    <property type="entry name" value="Xaa-Pro-like_dom"/>
</dbReference>
<organism evidence="2 3">
    <name type="scientific">Marinibaculum pumilum</name>
    <dbReference type="NCBI Taxonomy" id="1766165"/>
    <lineage>
        <taxon>Bacteria</taxon>
        <taxon>Pseudomonadati</taxon>
        <taxon>Pseudomonadota</taxon>
        <taxon>Alphaproteobacteria</taxon>
        <taxon>Rhodospirillales</taxon>
        <taxon>Rhodospirillaceae</taxon>
        <taxon>Marinibaculum</taxon>
    </lineage>
</organism>
<dbReference type="Gene3D" id="1.20.1440.110">
    <property type="entry name" value="acylaminoacyl peptidase"/>
    <property type="match status" value="1"/>
</dbReference>
<name>A0ABV7L5C0_9PROT</name>
<dbReference type="GO" id="GO:0016787">
    <property type="term" value="F:hydrolase activity"/>
    <property type="evidence" value="ECO:0007669"/>
    <property type="project" value="UniProtKB-KW"/>
</dbReference>
<dbReference type="Gene3D" id="3.40.50.1820">
    <property type="entry name" value="alpha/beta hydrolase"/>
    <property type="match status" value="1"/>
</dbReference>
<dbReference type="RefSeq" id="WP_379904405.1">
    <property type="nucleotide sequence ID" value="NZ_JBHRTR010000034.1"/>
</dbReference>
<dbReference type="EC" id="3.4.-.-" evidence="2"/>
<protein>
    <submittedName>
        <fullName evidence="2">Alpha/beta hydrolase family protein</fullName>
        <ecNumber evidence="2">3.4.-.-</ecNumber>
    </submittedName>
</protein>
<dbReference type="InterPro" id="IPR029058">
    <property type="entry name" value="AB_hydrolase_fold"/>
</dbReference>
<evidence type="ECO:0000259" key="1">
    <source>
        <dbReference type="Pfam" id="PF02129"/>
    </source>
</evidence>
<sequence>MASGTIAPFATLDFNSQLNRSLGKVYLGAASVGEVMAVAASIADGDTASWHAAWSKLAASLEARGRAAAAAGQRQTALGLYLRATEAWRQACFFHRVDLDCAELQAAWPRLVACFRAALAQSPFHGGRVELPFEGRSLWAYLLHPGPAEDGPWPTLVMPSGYDGTAEETAVMVGWPALARGYAVLAFDGPGQGCTLYDPARRAFMRPDFEHVLPAVVDAAQGMAPVDGDRIAGVGISFGGYLMPRGASGEPRLKALVADPGQVDMGAAILQRLPERLKALLDQDGTEAEAAFEALVARPEGQLLFWPRMAAHGLSSVQAYIRAMRDFSLAGRAERIACPCLICDNEIDVVSTGQGSLLAGMLETPAEFVRFTAAEGAGGHCEGAGREVFDERVFPWLDRLLKR</sequence>
<feature type="domain" description="Xaa-Pro dipeptidyl-peptidase-like" evidence="1">
    <location>
        <begin position="136"/>
        <end position="267"/>
    </location>
</feature>
<dbReference type="Proteomes" id="UP001595528">
    <property type="component" value="Unassembled WGS sequence"/>
</dbReference>
<keyword evidence="3" id="KW-1185">Reference proteome</keyword>
<gene>
    <name evidence="2" type="ORF">ACFOGJ_21465</name>
</gene>
<dbReference type="EMBL" id="JBHRTR010000034">
    <property type="protein sequence ID" value="MFC3229833.1"/>
    <property type="molecule type" value="Genomic_DNA"/>
</dbReference>
<dbReference type="PANTHER" id="PTHR22946">
    <property type="entry name" value="DIENELACTONE HYDROLASE DOMAIN-CONTAINING PROTEIN-RELATED"/>
    <property type="match status" value="1"/>
</dbReference>
<proteinExistence type="predicted"/>
<dbReference type="Pfam" id="PF02129">
    <property type="entry name" value="Peptidase_S15"/>
    <property type="match status" value="1"/>
</dbReference>
<dbReference type="InterPro" id="IPR050261">
    <property type="entry name" value="FrsA_esterase"/>
</dbReference>
<dbReference type="SUPFAM" id="SSF53474">
    <property type="entry name" value="alpha/beta-Hydrolases"/>
    <property type="match status" value="1"/>
</dbReference>
<accession>A0ABV7L5C0</accession>
<evidence type="ECO:0000313" key="3">
    <source>
        <dbReference type="Proteomes" id="UP001595528"/>
    </source>
</evidence>
<dbReference type="PANTHER" id="PTHR22946:SF12">
    <property type="entry name" value="CONIDIAL PIGMENT BIOSYNTHESIS PROTEIN AYG1 (AFU_ORTHOLOGUE AFUA_2G17550)"/>
    <property type="match status" value="1"/>
</dbReference>